<feature type="domain" description="PIR2-like helical" evidence="2">
    <location>
        <begin position="363"/>
        <end position="476"/>
    </location>
</feature>
<accession>A0AAD8T4V5</accession>
<feature type="domain" description="PIR2-like helical" evidence="2">
    <location>
        <begin position="47"/>
        <end position="177"/>
    </location>
</feature>
<gene>
    <name evidence="3" type="ORF">QYE76_058221</name>
</gene>
<dbReference type="InterPro" id="IPR046527">
    <property type="entry name" value="PIR2-like_helical"/>
</dbReference>
<organism evidence="3 4">
    <name type="scientific">Lolium multiflorum</name>
    <name type="common">Italian ryegrass</name>
    <name type="synonym">Lolium perenne subsp. multiflorum</name>
    <dbReference type="NCBI Taxonomy" id="4521"/>
    <lineage>
        <taxon>Eukaryota</taxon>
        <taxon>Viridiplantae</taxon>
        <taxon>Streptophyta</taxon>
        <taxon>Embryophyta</taxon>
        <taxon>Tracheophyta</taxon>
        <taxon>Spermatophyta</taxon>
        <taxon>Magnoliopsida</taxon>
        <taxon>Liliopsida</taxon>
        <taxon>Poales</taxon>
        <taxon>Poaceae</taxon>
        <taxon>BOP clade</taxon>
        <taxon>Pooideae</taxon>
        <taxon>Poodae</taxon>
        <taxon>Poeae</taxon>
        <taxon>Poeae Chloroplast Group 2 (Poeae type)</taxon>
        <taxon>Loliodinae</taxon>
        <taxon>Loliinae</taxon>
        <taxon>Lolium</taxon>
    </lineage>
</organism>
<sequence>MQMPPPPMLQPYDPARGQISCFTVNDHAGDNTISTATAKTLHDLLIDLYEEAFRRLPVDDVPVDVDLGKLVDQGGLSLGLLDPVTNMVLNTLCLLPNGFESTNPSTPATSGNNSSLGVPSSGRRGERSRDSWRDVAWRSSLGLLEFMRAYFGLITQELAGRYLIRARADLAMAVLLVEHELYAARPAAPDPRSGRTRISLQLAAKHVNYPWPDHLVSLATSWLPRERLEMLATVLRNEGGSSRLTVHDAKTILYVLRCKDDISATTTISPLQMLEKGLEPVVEHTTTCADLGHGRIAYTTVMIVQRAGDHIASLRRPQDLNSTDIGTTLCPPQDSPCASIRSLDADEAACPYVRSLEMSLYGAVHGFYLRALAMLPSHAARHYVRGVLLAGNCYGPMDPVSNIVLSALWYDANFPLPDADRRKQVYDITDALTMLRAVSRSLRGLVALLHAISDQKLPLHEILKYLCYTQCDLSVILQAHLHQDGSSPNPFTAAATAGKHPQAYSMAAFFASLAPTKLDRLRSLMMSATANNAPLSQESLTQIFFSIKDAFITFISNYIQPLHNQDAHSRLCCLRFEGDKNKN</sequence>
<evidence type="ECO:0000259" key="2">
    <source>
        <dbReference type="Pfam" id="PF20235"/>
    </source>
</evidence>
<dbReference type="EMBL" id="JAUUTY010000003">
    <property type="protein sequence ID" value="KAK1670062.1"/>
    <property type="molecule type" value="Genomic_DNA"/>
</dbReference>
<comment type="caution">
    <text evidence="3">The sequence shown here is derived from an EMBL/GenBank/DDBJ whole genome shotgun (WGS) entry which is preliminary data.</text>
</comment>
<evidence type="ECO:0000313" key="3">
    <source>
        <dbReference type="EMBL" id="KAK1670062.1"/>
    </source>
</evidence>
<dbReference type="Pfam" id="PF20235">
    <property type="entry name" value="PIR2-like_helical"/>
    <property type="match status" value="2"/>
</dbReference>
<keyword evidence="4" id="KW-1185">Reference proteome</keyword>
<dbReference type="Proteomes" id="UP001231189">
    <property type="component" value="Unassembled WGS sequence"/>
</dbReference>
<evidence type="ECO:0000313" key="4">
    <source>
        <dbReference type="Proteomes" id="UP001231189"/>
    </source>
</evidence>
<dbReference type="AlphaFoldDB" id="A0AAD8T4V5"/>
<name>A0AAD8T4V5_LOLMU</name>
<reference evidence="3" key="1">
    <citation type="submission" date="2023-07" db="EMBL/GenBank/DDBJ databases">
        <title>A chromosome-level genome assembly of Lolium multiflorum.</title>
        <authorList>
            <person name="Chen Y."/>
            <person name="Copetti D."/>
            <person name="Kolliker R."/>
            <person name="Studer B."/>
        </authorList>
    </citation>
    <scope>NUCLEOTIDE SEQUENCE</scope>
    <source>
        <strain evidence="3">02402/16</strain>
        <tissue evidence="3">Leaf</tissue>
    </source>
</reference>
<dbReference type="PANTHER" id="PTHR33120:SF62">
    <property type="entry name" value="PIR2-LIKE HELICAL DOMAIN-CONTAINING PROTEIN"/>
    <property type="match status" value="1"/>
</dbReference>
<dbReference type="PANTHER" id="PTHR33120">
    <property type="entry name" value="EXPRESSED PROTEIN-RELATED"/>
    <property type="match status" value="1"/>
</dbReference>
<feature type="region of interest" description="Disordered" evidence="1">
    <location>
        <begin position="103"/>
        <end position="127"/>
    </location>
</feature>
<proteinExistence type="predicted"/>
<protein>
    <recommendedName>
        <fullName evidence="2">PIR2-like helical domain-containing protein</fullName>
    </recommendedName>
</protein>
<evidence type="ECO:0000256" key="1">
    <source>
        <dbReference type="SAM" id="MobiDB-lite"/>
    </source>
</evidence>
<feature type="compositionally biased region" description="Polar residues" evidence="1">
    <location>
        <begin position="103"/>
        <end position="118"/>
    </location>
</feature>